<proteinExistence type="predicted"/>
<dbReference type="RefSeq" id="XP_015609894.1">
    <property type="nucleotide sequence ID" value="XM_015754408.2"/>
</dbReference>
<keyword evidence="1" id="KW-0732">Signal</keyword>
<protein>
    <submittedName>
        <fullName evidence="3">Uncharacterized protein LOC107274851</fullName>
    </submittedName>
</protein>
<dbReference type="PANTHER" id="PTHR21253:SF0">
    <property type="entry name" value="F-BOX ONLY PROTEIN 11-RELATED"/>
    <property type="match status" value="1"/>
</dbReference>
<evidence type="ECO:0000313" key="2">
    <source>
        <dbReference type="Proteomes" id="UP000694920"/>
    </source>
</evidence>
<feature type="signal peptide" evidence="1">
    <location>
        <begin position="1"/>
        <end position="20"/>
    </location>
</feature>
<dbReference type="Pfam" id="PF07841">
    <property type="entry name" value="DM4_12"/>
    <property type="match status" value="1"/>
</dbReference>
<feature type="chain" id="PRO_5042604808" evidence="1">
    <location>
        <begin position="21"/>
        <end position="205"/>
    </location>
</feature>
<accession>A0AAJ7FV50</accession>
<dbReference type="GeneID" id="107274851"/>
<sequence>MLLFLYALSFIILSGDFVVTEETCPVNVTLTTSTGPRNPRILSRRKRYLTFPQGSAFTATLQLLQSVQAEILSAWNLDFEMDVIWPIPSSSDLKPPLKERSSPSRLWHRRHKRDLYSNFELALNRQGLSGKDCILRTICEARSTLNPPGVSFFEDILRVVLTNLPHKMYPMDEYDLAYKMKKDCDSTYACPISLLELLLSYEDEY</sequence>
<name>A0AAJ7FV50_CEPCN</name>
<keyword evidence="2" id="KW-1185">Reference proteome</keyword>
<dbReference type="SMART" id="SM00718">
    <property type="entry name" value="DM4_12"/>
    <property type="match status" value="1"/>
</dbReference>
<dbReference type="Proteomes" id="UP000694920">
    <property type="component" value="Unplaced"/>
</dbReference>
<dbReference type="PANTHER" id="PTHR21253">
    <property type="entry name" value="F-BOX ONLY PROTEIN 11-RELATED"/>
    <property type="match status" value="1"/>
</dbReference>
<dbReference type="AlphaFoldDB" id="A0AAJ7FV50"/>
<dbReference type="KEGG" id="ccin:107274851"/>
<gene>
    <name evidence="3" type="primary">LOC107274851</name>
</gene>
<dbReference type="InterPro" id="IPR006631">
    <property type="entry name" value="DM4_12"/>
</dbReference>
<evidence type="ECO:0000313" key="3">
    <source>
        <dbReference type="RefSeq" id="XP_015609894.1"/>
    </source>
</evidence>
<organism evidence="2 3">
    <name type="scientific">Cephus cinctus</name>
    <name type="common">Wheat stem sawfly</name>
    <dbReference type="NCBI Taxonomy" id="211228"/>
    <lineage>
        <taxon>Eukaryota</taxon>
        <taxon>Metazoa</taxon>
        <taxon>Ecdysozoa</taxon>
        <taxon>Arthropoda</taxon>
        <taxon>Hexapoda</taxon>
        <taxon>Insecta</taxon>
        <taxon>Pterygota</taxon>
        <taxon>Neoptera</taxon>
        <taxon>Endopterygota</taxon>
        <taxon>Hymenoptera</taxon>
        <taxon>Cephoidea</taxon>
        <taxon>Cephidae</taxon>
        <taxon>Cephus</taxon>
    </lineage>
</organism>
<evidence type="ECO:0000256" key="1">
    <source>
        <dbReference type="SAM" id="SignalP"/>
    </source>
</evidence>
<reference evidence="3" key="1">
    <citation type="submission" date="2025-08" db="UniProtKB">
        <authorList>
            <consortium name="RefSeq"/>
        </authorList>
    </citation>
    <scope>IDENTIFICATION</scope>
</reference>